<evidence type="ECO:0000313" key="1">
    <source>
        <dbReference type="EMBL" id="RAW01100.1"/>
    </source>
</evidence>
<name>A0A364Y2U7_9BACT</name>
<organism evidence="1 2">
    <name type="scientific">Pseudochryseolinea flava</name>
    <dbReference type="NCBI Taxonomy" id="2059302"/>
    <lineage>
        <taxon>Bacteria</taxon>
        <taxon>Pseudomonadati</taxon>
        <taxon>Bacteroidota</taxon>
        <taxon>Cytophagia</taxon>
        <taxon>Cytophagales</taxon>
        <taxon>Fulvivirgaceae</taxon>
        <taxon>Pseudochryseolinea</taxon>
    </lineage>
</organism>
<evidence type="ECO:0000313" key="2">
    <source>
        <dbReference type="Proteomes" id="UP000251889"/>
    </source>
</evidence>
<accession>A0A364Y2U7</accession>
<dbReference type="Proteomes" id="UP000251889">
    <property type="component" value="Unassembled WGS sequence"/>
</dbReference>
<comment type="caution">
    <text evidence="1">The sequence shown here is derived from an EMBL/GenBank/DDBJ whole genome shotgun (WGS) entry which is preliminary data.</text>
</comment>
<protein>
    <submittedName>
        <fullName evidence="1">Uncharacterized protein</fullName>
    </submittedName>
</protein>
<proteinExistence type="predicted"/>
<dbReference type="OrthoDB" id="1359545at2"/>
<dbReference type="EMBL" id="QMFY01000005">
    <property type="protein sequence ID" value="RAW01100.1"/>
    <property type="molecule type" value="Genomic_DNA"/>
</dbReference>
<keyword evidence="2" id="KW-1185">Reference proteome</keyword>
<dbReference type="AlphaFoldDB" id="A0A364Y2U7"/>
<gene>
    <name evidence="1" type="ORF">DQQ10_12795</name>
</gene>
<reference evidence="1 2" key="1">
    <citation type="submission" date="2018-06" db="EMBL/GenBank/DDBJ databases">
        <title>Chryseolinea flavus sp. nov., a member of the phylum Bacteroidetes isolated from soil.</title>
        <authorList>
            <person name="Li Y."/>
            <person name="Wang J."/>
        </authorList>
    </citation>
    <scope>NUCLEOTIDE SEQUENCE [LARGE SCALE GENOMIC DNA]</scope>
    <source>
        <strain evidence="1 2">SDU1-6</strain>
    </source>
</reference>
<dbReference type="RefSeq" id="WP_112747255.1">
    <property type="nucleotide sequence ID" value="NZ_QMFY01000005.1"/>
</dbReference>
<sequence>MILFQDMVLIDQIVLQSKIARRAAQRLQSPGNDRVETWSLIQSILVATANVSKIFWPTTKYKGRGERLRQELGVEKNNILSSRKFRNYFEHYDEQVDDWFQSRHGGVYIDLAMNPSLSGVGNGGHRGYNSFDNTLIFRNESLDLGEVLKALEEILNKCQPYTLV</sequence>